<name>A0ACD1BCC8_9CLOT</name>
<sequence>MNFNIVSIILVLIFVIPIFLGFIKGFNYRSGKYELFNLEKDIVVLVTIVLGAINSNIILNILNYIKSNIVFLNNLNGLAYRIYYIIGFIILLIILYNIIMLFIRLINLIIFDPLLKLIDRLGQSLGTGFTRICGVIFAIPNSIINIIIAAFIIKALLLLPLPTYIINQIDNSNIYNYLNTNIVEQITDSSLVKNFPKLLNNSLKIENGNNGELSDNNSNGAITYYNGVTLAQAVKSSPAIDAKTQEIIAGKRTDEAKAYAIYQWVGQNITYDNKKAQELEEGDVNLKSGAIAAFDTREGVCFDYASLYVAMARDAGLKVRLITGEGFDGTQWVSHAWNQVYIPSQNKWINVDCTFYDAGNFFNSSDFNEYHKDASIAGQWG</sequence>
<dbReference type="Proteomes" id="UP000594603">
    <property type="component" value="Chromosome"/>
</dbReference>
<protein>
    <submittedName>
        <fullName evidence="1">Transglutaminase domain-containing protein</fullName>
    </submittedName>
</protein>
<accession>A0ACD1BCC8</accession>
<dbReference type="EMBL" id="CP051754">
    <property type="protein sequence ID" value="QPJ85065.1"/>
    <property type="molecule type" value="Genomic_DNA"/>
</dbReference>
<proteinExistence type="predicted"/>
<keyword evidence="2" id="KW-1185">Reference proteome</keyword>
<reference evidence="1" key="1">
    <citation type="submission" date="2020-04" db="EMBL/GenBank/DDBJ databases">
        <title>A novel bacterium ('Candidatus Sarcina troglodytae' sp. nov.) linked to a protracted, uniformly lethal epizootic among sanctuary western chimpanzees (Pan troglodytes verus) in Sierra Leone.</title>
        <authorList>
            <person name="Owens L.A."/>
            <person name="Colitti B."/>
            <person name="Hirji I."/>
            <person name="Pizaro A."/>
            <person name="Jaffe J.E."/>
            <person name="Moittie S."/>
            <person name="Bishop-Lilly K.A."/>
            <person name="Estrella L.A."/>
            <person name="Voegtly L.J."/>
            <person name="Kuhn J.H."/>
            <person name="Suen G."/>
            <person name="Deblois C.L."/>
            <person name="Dunn C."/>
            <person name="Juan-Salles C."/>
            <person name="Goldberg T.L."/>
        </authorList>
    </citation>
    <scope>NUCLEOTIDE SEQUENCE</scope>
    <source>
        <strain evidence="1">JB2</strain>
    </source>
</reference>
<gene>
    <name evidence="1" type="ORF">HH195_03700</name>
</gene>
<evidence type="ECO:0000313" key="1">
    <source>
        <dbReference type="EMBL" id="QPJ85065.1"/>
    </source>
</evidence>
<organism evidence="1 2">
    <name type="scientific">Candidatus Sarcina troglodytae</name>
    <dbReference type="NCBI Taxonomy" id="2726954"/>
    <lineage>
        <taxon>Bacteria</taxon>
        <taxon>Bacillati</taxon>
        <taxon>Bacillota</taxon>
        <taxon>Clostridia</taxon>
        <taxon>Eubacteriales</taxon>
        <taxon>Clostridiaceae</taxon>
        <taxon>Sarcina</taxon>
    </lineage>
</organism>
<evidence type="ECO:0000313" key="2">
    <source>
        <dbReference type="Proteomes" id="UP000594603"/>
    </source>
</evidence>